<protein>
    <submittedName>
        <fullName evidence="4">Glycosyltransferase 1 domain-containing protein 1-like</fullName>
    </submittedName>
</protein>
<gene>
    <name evidence="4" type="primary">LOC102805831</name>
</gene>
<evidence type="ECO:0000313" key="4">
    <source>
        <dbReference type="RefSeq" id="XP_006813771.1"/>
    </source>
</evidence>
<dbReference type="InterPro" id="IPR052622">
    <property type="entry name" value="Glycosyltransferase_G1"/>
</dbReference>
<keyword evidence="1" id="KW-0328">Glycosyltransferase</keyword>
<dbReference type="InterPro" id="IPR001296">
    <property type="entry name" value="Glyco_trans_1"/>
</dbReference>
<dbReference type="PANTHER" id="PTHR46660:SF2">
    <property type="entry name" value="GLYCOSYLTRANSFERASE 1 DOMAIN-CONTAINING PROTEIN 1"/>
    <property type="match status" value="1"/>
</dbReference>
<dbReference type="Gene3D" id="3.40.50.2000">
    <property type="entry name" value="Glycogen Phosphorylase B"/>
    <property type="match status" value="1"/>
</dbReference>
<evidence type="ECO:0000256" key="1">
    <source>
        <dbReference type="ARBA" id="ARBA00022676"/>
    </source>
</evidence>
<dbReference type="Proteomes" id="UP000694865">
    <property type="component" value="Unplaced"/>
</dbReference>
<dbReference type="PANTHER" id="PTHR46660">
    <property type="match status" value="1"/>
</dbReference>
<sequence>MHAAIRDSFALVNSSLSKGMSAAILEAMDLGVPVIVRDIPGNASICKHNETGLLYNTPDDFVMQSKRLLGCKTLQRSLTKNAKVYIRQEHGVLKEKENYTKLINSLLL</sequence>
<keyword evidence="3" id="KW-1185">Reference proteome</keyword>
<evidence type="ECO:0000313" key="3">
    <source>
        <dbReference type="Proteomes" id="UP000694865"/>
    </source>
</evidence>
<name>A0ABM0M180_SACKO</name>
<evidence type="ECO:0000259" key="2">
    <source>
        <dbReference type="Pfam" id="PF00534"/>
    </source>
</evidence>
<accession>A0ABM0M180</accession>
<proteinExistence type="predicted"/>
<reference evidence="4" key="1">
    <citation type="submission" date="2025-08" db="UniProtKB">
        <authorList>
            <consortium name="RefSeq"/>
        </authorList>
    </citation>
    <scope>IDENTIFICATION</scope>
    <source>
        <tissue evidence="4">Testes</tissue>
    </source>
</reference>
<dbReference type="GeneID" id="102805831"/>
<keyword evidence="1" id="KW-0808">Transferase</keyword>
<dbReference type="SUPFAM" id="SSF53756">
    <property type="entry name" value="UDP-Glycosyltransferase/glycogen phosphorylase"/>
    <property type="match status" value="1"/>
</dbReference>
<organism evidence="3 4">
    <name type="scientific">Saccoglossus kowalevskii</name>
    <name type="common">Acorn worm</name>
    <dbReference type="NCBI Taxonomy" id="10224"/>
    <lineage>
        <taxon>Eukaryota</taxon>
        <taxon>Metazoa</taxon>
        <taxon>Hemichordata</taxon>
        <taxon>Enteropneusta</taxon>
        <taxon>Harrimaniidae</taxon>
        <taxon>Saccoglossus</taxon>
    </lineage>
</organism>
<feature type="domain" description="Glycosyl transferase family 1" evidence="2">
    <location>
        <begin position="5"/>
        <end position="83"/>
    </location>
</feature>
<dbReference type="RefSeq" id="XP_006813771.1">
    <property type="nucleotide sequence ID" value="XM_006813708.1"/>
</dbReference>
<dbReference type="Pfam" id="PF00534">
    <property type="entry name" value="Glycos_transf_1"/>
    <property type="match status" value="1"/>
</dbReference>